<gene>
    <name evidence="1" type="ORF">KIN_32760</name>
</gene>
<protein>
    <submittedName>
        <fullName evidence="1">Uncharacterized protein</fullName>
    </submittedName>
</protein>
<comment type="caution">
    <text evidence="1">The sequence shown here is derived from an EMBL/GenBank/DDBJ whole genome shotgun (WGS) entry which is preliminary data.</text>
</comment>
<dbReference type="AlphaFoldDB" id="A0A6N6JLY1"/>
<sequence>MQPPLPRWGTILLDARIHMRSTPLEIIWLELTIVACMMAINMVGDVLRDAFAEQDTQHN</sequence>
<organism evidence="1 2">
    <name type="scientific">Litoreibacter roseus</name>
    <dbReference type="NCBI Taxonomy" id="2601869"/>
    <lineage>
        <taxon>Bacteria</taxon>
        <taxon>Pseudomonadati</taxon>
        <taxon>Pseudomonadota</taxon>
        <taxon>Alphaproteobacteria</taxon>
        <taxon>Rhodobacterales</taxon>
        <taxon>Roseobacteraceae</taxon>
        <taxon>Litoreibacter</taxon>
    </lineage>
</organism>
<proteinExistence type="predicted"/>
<name>A0A6N6JLY1_9RHOB</name>
<keyword evidence="2" id="KW-1185">Reference proteome</keyword>
<evidence type="ECO:0000313" key="2">
    <source>
        <dbReference type="Proteomes" id="UP000436822"/>
    </source>
</evidence>
<dbReference type="Proteomes" id="UP000436822">
    <property type="component" value="Unassembled WGS sequence"/>
</dbReference>
<reference evidence="1 2" key="1">
    <citation type="submission" date="2019-12" db="EMBL/GenBank/DDBJ databases">
        <title>Litoreibacter badius sp. nov., a novel bacteriochlorophyll a-containing bacterium in the genus Litoreibacter.</title>
        <authorList>
            <person name="Kanamuro M."/>
            <person name="Takabe Y."/>
            <person name="Mori K."/>
            <person name="Takaichi S."/>
            <person name="Hanada S."/>
        </authorList>
    </citation>
    <scope>NUCLEOTIDE SEQUENCE [LARGE SCALE GENOMIC DNA]</scope>
    <source>
        <strain evidence="1 2">K6</strain>
    </source>
</reference>
<evidence type="ECO:0000313" key="1">
    <source>
        <dbReference type="EMBL" id="GFE66202.1"/>
    </source>
</evidence>
<accession>A0A6N6JLY1</accession>
<dbReference type="EMBL" id="BLJE01000004">
    <property type="protein sequence ID" value="GFE66202.1"/>
    <property type="molecule type" value="Genomic_DNA"/>
</dbReference>